<protein>
    <submittedName>
        <fullName evidence="11">Uncharacterized protein</fullName>
    </submittedName>
</protein>
<keyword evidence="7 10" id="KW-0472">Membrane</keyword>
<feature type="transmembrane region" description="Helical" evidence="10">
    <location>
        <begin position="703"/>
        <end position="723"/>
    </location>
</feature>
<feature type="transmembrane region" description="Helical" evidence="10">
    <location>
        <begin position="262"/>
        <end position="283"/>
    </location>
</feature>
<comment type="subcellular location">
    <subcellularLocation>
        <location evidence="1">Membrane</location>
        <topology evidence="1">Single-pass membrane protein</topology>
    </subcellularLocation>
</comment>
<reference evidence="11" key="1">
    <citation type="submission" date="2022-10" db="EMBL/GenBank/DDBJ databases">
        <authorList>
            <person name="Chen Y."/>
            <person name="Dougan E. K."/>
            <person name="Chan C."/>
            <person name="Rhodes N."/>
            <person name="Thang M."/>
        </authorList>
    </citation>
    <scope>NUCLEOTIDE SEQUENCE</scope>
</reference>
<dbReference type="Proteomes" id="UP001152797">
    <property type="component" value="Unassembled WGS sequence"/>
</dbReference>
<keyword evidence="13" id="KW-1185">Reference proteome</keyword>
<evidence type="ECO:0000256" key="1">
    <source>
        <dbReference type="ARBA" id="ARBA00004167"/>
    </source>
</evidence>
<feature type="transmembrane region" description="Helical" evidence="10">
    <location>
        <begin position="313"/>
        <end position="336"/>
    </location>
</feature>
<evidence type="ECO:0000256" key="3">
    <source>
        <dbReference type="ARBA" id="ARBA00022692"/>
    </source>
</evidence>
<evidence type="ECO:0000256" key="4">
    <source>
        <dbReference type="ARBA" id="ARBA00022729"/>
    </source>
</evidence>
<dbReference type="AlphaFoldDB" id="A0A9P1DE39"/>
<proteinExistence type="predicted"/>
<keyword evidence="2" id="KW-0433">Leucine-rich repeat</keyword>
<keyword evidence="4" id="KW-0732">Signal</keyword>
<dbReference type="SUPFAM" id="SSF52058">
    <property type="entry name" value="L domain-like"/>
    <property type="match status" value="1"/>
</dbReference>
<sequence>RLRTLDLGHNSLSGRVADDLPTSLERLDLSHNRFTGHLAEIVKRLCNASPMGGSLRELRLSHNRFTGEMPECLLNFSSLKHLSLNNNALQGTVPALPAESKLVVLALHRNGFTGALSTSWHVQHLAVLTLHENSFDGTISELNLTSPCLDNPEFIIRGSNCNVIRNTLEGSPCERLHYSLGLEEVEAILQNCPDLCGTCVRQSSRATFHHNRFSCGVPKSISAVDTKATAVMGNMLGHGQALNAPWIAAEENQAFLYYSPKIWSANLLILGTISVLVLAALILHQPLHRRLREASRSMAAAADASKVAAANLALLKIAAGTTLLAGPLLIFFVVGTGYYTCSPPLSQMTMANLQEVHWTQCGVVLAWCLMTLLFRSVLPSMPKNTSTDRNGGSLKEQLRKILVWLCWCFMVATLSLPSILFAVAQALPAKNTSGLSQKVLSFIHRMAPFLMVLIDMVLTGPLCTKYAGRSGIKADRLLMTFRLASAWLLSLLTTIFLHENCLGGWKYFWIVCKEGAPEHQNFNWQIWGEEILNTKRDMCNFSDNWWMDGRCSRAIVDGLAPLLLKKLLLRSTLQPLVLLLVWRFGKPESTDPASEEGRHLKLWGRGPKITGSLVPLQQMALLTTYLETLFFWSPLIPLLSLVILGTVAANLFLFDVGVWNFNVRVPSDAMNHSAALSRSYLKLALGASCCFQLWHAFSTKMFGRYVLLAVYVTLLSPWASRILPLARARRWFWSDLDRASENEFIQMAIELELMG</sequence>
<dbReference type="GO" id="GO:0016020">
    <property type="term" value="C:membrane"/>
    <property type="evidence" value="ECO:0007669"/>
    <property type="project" value="UniProtKB-SubCell"/>
</dbReference>
<dbReference type="EMBL" id="CAMXCT010004324">
    <property type="protein sequence ID" value="CAI4008571.1"/>
    <property type="molecule type" value="Genomic_DNA"/>
</dbReference>
<dbReference type="EMBL" id="CAMXCT020004324">
    <property type="protein sequence ID" value="CAL1161946.1"/>
    <property type="molecule type" value="Genomic_DNA"/>
</dbReference>
<feature type="transmembrane region" description="Helical" evidence="10">
    <location>
        <begin position="447"/>
        <end position="467"/>
    </location>
</feature>
<evidence type="ECO:0000313" key="11">
    <source>
        <dbReference type="EMBL" id="CAI4008571.1"/>
    </source>
</evidence>
<accession>A0A9P1DE39</accession>
<organism evidence="11">
    <name type="scientific">Cladocopium goreaui</name>
    <dbReference type="NCBI Taxonomy" id="2562237"/>
    <lineage>
        <taxon>Eukaryota</taxon>
        <taxon>Sar</taxon>
        <taxon>Alveolata</taxon>
        <taxon>Dinophyceae</taxon>
        <taxon>Suessiales</taxon>
        <taxon>Symbiodiniaceae</taxon>
        <taxon>Cladocopium</taxon>
    </lineage>
</organism>
<keyword evidence="3 10" id="KW-0812">Transmembrane</keyword>
<evidence type="ECO:0000313" key="13">
    <source>
        <dbReference type="Proteomes" id="UP001152797"/>
    </source>
</evidence>
<comment type="caution">
    <text evidence="11">The sequence shown here is derived from an EMBL/GenBank/DDBJ whole genome shotgun (WGS) entry which is preliminary data.</text>
</comment>
<dbReference type="InterPro" id="IPR001611">
    <property type="entry name" value="Leu-rich_rpt"/>
</dbReference>
<evidence type="ECO:0000256" key="9">
    <source>
        <dbReference type="ARBA" id="ARBA00023180"/>
    </source>
</evidence>
<evidence type="ECO:0000256" key="6">
    <source>
        <dbReference type="ARBA" id="ARBA00022989"/>
    </source>
</evidence>
<dbReference type="OrthoDB" id="676979at2759"/>
<feature type="non-terminal residue" evidence="11">
    <location>
        <position position="1"/>
    </location>
</feature>
<feature type="transmembrane region" description="Helical" evidence="10">
    <location>
        <begin position="356"/>
        <end position="374"/>
    </location>
</feature>
<evidence type="ECO:0000256" key="7">
    <source>
        <dbReference type="ARBA" id="ARBA00023136"/>
    </source>
</evidence>
<feature type="transmembrane region" description="Helical" evidence="10">
    <location>
        <begin position="401"/>
        <end position="427"/>
    </location>
</feature>
<keyword evidence="8" id="KW-0675">Receptor</keyword>
<reference evidence="12 13" key="2">
    <citation type="submission" date="2024-05" db="EMBL/GenBank/DDBJ databases">
        <authorList>
            <person name="Chen Y."/>
            <person name="Shah S."/>
            <person name="Dougan E. K."/>
            <person name="Thang M."/>
            <person name="Chan C."/>
        </authorList>
    </citation>
    <scope>NUCLEOTIDE SEQUENCE [LARGE SCALE GENOMIC DNA]</scope>
</reference>
<feature type="transmembrane region" description="Helical" evidence="10">
    <location>
        <begin position="638"/>
        <end position="659"/>
    </location>
</feature>
<keyword evidence="5" id="KW-0677">Repeat</keyword>
<name>A0A9P1DE39_9DINO</name>
<evidence type="ECO:0000256" key="8">
    <source>
        <dbReference type="ARBA" id="ARBA00023170"/>
    </source>
</evidence>
<dbReference type="PANTHER" id="PTHR27000">
    <property type="entry name" value="LEUCINE-RICH REPEAT RECEPTOR-LIKE PROTEIN KINASE FAMILY PROTEIN-RELATED"/>
    <property type="match status" value="1"/>
</dbReference>
<gene>
    <name evidence="11" type="ORF">C1SCF055_LOCUS34001</name>
</gene>
<keyword evidence="6 10" id="KW-1133">Transmembrane helix</keyword>
<dbReference type="Pfam" id="PF00560">
    <property type="entry name" value="LRR_1"/>
    <property type="match status" value="3"/>
</dbReference>
<evidence type="ECO:0000256" key="10">
    <source>
        <dbReference type="SAM" id="Phobius"/>
    </source>
</evidence>
<evidence type="ECO:0000256" key="2">
    <source>
        <dbReference type="ARBA" id="ARBA00022614"/>
    </source>
</evidence>
<evidence type="ECO:0000256" key="5">
    <source>
        <dbReference type="ARBA" id="ARBA00022737"/>
    </source>
</evidence>
<keyword evidence="9" id="KW-0325">Glycoprotein</keyword>
<dbReference type="Gene3D" id="3.80.10.10">
    <property type="entry name" value="Ribonuclease Inhibitor"/>
    <property type="match status" value="1"/>
</dbReference>
<dbReference type="InterPro" id="IPR032675">
    <property type="entry name" value="LRR_dom_sf"/>
</dbReference>
<dbReference type="PANTHER" id="PTHR27000:SF642">
    <property type="entry name" value="INACTIVE LEUCINE-RICH REPEAT RECEPTOR KINASE XIAO-RELATED"/>
    <property type="match status" value="1"/>
</dbReference>
<evidence type="ECO:0000313" key="12">
    <source>
        <dbReference type="EMBL" id="CAL4795883.1"/>
    </source>
</evidence>
<dbReference type="EMBL" id="CAMXCT030004324">
    <property type="protein sequence ID" value="CAL4795883.1"/>
    <property type="molecule type" value="Genomic_DNA"/>
</dbReference>